<sequence>MVKFVLEIPSVSQTFVFVHLVMLHNMGSAVQLQQHLDIAPKTSTVAEAHIVIQFNSNADSKKKLSNSVSSKRLSRSSTCLKDLDCESECKSERCRCVYTAGTELGYCRNDPIELVSNIQTNSSESHVAIGPGSNCIRVGVRCANGSECVAGICTCPQNTKTVNGACVSQKTAYPGETCAQNEECLRNSFCNIETLRCECSDPTKLPIGRTCVDRLRSHPGFPCGNGELCTGNSICNQGTCTCPTNSILRNKVCVDAPKVNVGDSCGAGQICSDNSTQCDMRTKKCVCKPNFRLINGACRMMANSKPGESCTELGSHCIGNSFCFNGKCICRNGFKIIDGQCRKSQSSLPGSSCAHGETCLGLSECIDGKCTCVGRRVLYGNRCEIPKKVPIGQTCRHGDICMGASKCIQNTCQCGRDEVTDKGVCIRKTRGKIC</sequence>
<dbReference type="PANTHER" id="PTHR45985:SF3">
    <property type="entry name" value="CHITIN DEACETYLASE-LIKE 4"/>
    <property type="match status" value="1"/>
</dbReference>
<dbReference type="InterPro" id="IPR052740">
    <property type="entry name" value="CE4"/>
</dbReference>
<dbReference type="InterPro" id="IPR000742">
    <property type="entry name" value="EGF"/>
</dbReference>
<accession>A0A914E7N2</accession>
<evidence type="ECO:0000259" key="1">
    <source>
        <dbReference type="SMART" id="SM00181"/>
    </source>
</evidence>
<name>A0A914E7N2_9BILA</name>
<keyword evidence="2" id="KW-1185">Reference proteome</keyword>
<reference evidence="3" key="1">
    <citation type="submission" date="2022-11" db="UniProtKB">
        <authorList>
            <consortium name="WormBaseParasite"/>
        </authorList>
    </citation>
    <scope>IDENTIFICATION</scope>
</reference>
<dbReference type="SMART" id="SM00181">
    <property type="entry name" value="EGF"/>
    <property type="match status" value="6"/>
</dbReference>
<evidence type="ECO:0000313" key="2">
    <source>
        <dbReference type="Proteomes" id="UP000887540"/>
    </source>
</evidence>
<feature type="domain" description="EGF-like" evidence="1">
    <location>
        <begin position="222"/>
        <end position="254"/>
    </location>
</feature>
<evidence type="ECO:0000313" key="3">
    <source>
        <dbReference type="WBParaSite" id="ACRNAN_scaffold6254.g8711.t1"/>
    </source>
</evidence>
<feature type="domain" description="EGF-like" evidence="1">
    <location>
        <begin position="177"/>
        <end position="212"/>
    </location>
</feature>
<feature type="domain" description="EGF-like" evidence="1">
    <location>
        <begin position="264"/>
        <end position="299"/>
    </location>
</feature>
<organism evidence="2 3">
    <name type="scientific">Acrobeloides nanus</name>
    <dbReference type="NCBI Taxonomy" id="290746"/>
    <lineage>
        <taxon>Eukaryota</taxon>
        <taxon>Metazoa</taxon>
        <taxon>Ecdysozoa</taxon>
        <taxon>Nematoda</taxon>
        <taxon>Chromadorea</taxon>
        <taxon>Rhabditida</taxon>
        <taxon>Tylenchina</taxon>
        <taxon>Cephalobomorpha</taxon>
        <taxon>Cephaloboidea</taxon>
        <taxon>Cephalobidae</taxon>
        <taxon>Acrobeloides</taxon>
    </lineage>
</organism>
<dbReference type="PANTHER" id="PTHR45985">
    <property type="match status" value="1"/>
</dbReference>
<feature type="domain" description="EGF-like" evidence="1">
    <location>
        <begin position="134"/>
        <end position="167"/>
    </location>
</feature>
<dbReference type="WBParaSite" id="ACRNAN_scaffold6254.g8711.t1">
    <property type="protein sequence ID" value="ACRNAN_scaffold6254.g8711.t1"/>
    <property type="gene ID" value="ACRNAN_scaffold6254.g8711"/>
</dbReference>
<protein>
    <submittedName>
        <fullName evidence="3">EGF-like domain-containing protein</fullName>
    </submittedName>
</protein>
<feature type="domain" description="EGF-like" evidence="1">
    <location>
        <begin position="309"/>
        <end position="342"/>
    </location>
</feature>
<dbReference type="InterPro" id="IPR006149">
    <property type="entry name" value="EB_dom"/>
</dbReference>
<dbReference type="AlphaFoldDB" id="A0A914E7N2"/>
<dbReference type="Proteomes" id="UP000887540">
    <property type="component" value="Unplaced"/>
</dbReference>
<dbReference type="Pfam" id="PF01683">
    <property type="entry name" value="EB"/>
    <property type="match status" value="4"/>
</dbReference>
<proteinExistence type="predicted"/>
<feature type="domain" description="EGF-like" evidence="1">
    <location>
        <begin position="352"/>
        <end position="384"/>
    </location>
</feature>